<feature type="domain" description="PAS" evidence="5">
    <location>
        <begin position="304"/>
        <end position="378"/>
    </location>
</feature>
<feature type="transmembrane region" description="Helical" evidence="3">
    <location>
        <begin position="268"/>
        <end position="290"/>
    </location>
</feature>
<dbReference type="OrthoDB" id="9804951at2"/>
<evidence type="ECO:0000256" key="3">
    <source>
        <dbReference type="SAM" id="Phobius"/>
    </source>
</evidence>
<dbReference type="InterPro" id="IPR013655">
    <property type="entry name" value="PAS_fold_3"/>
</dbReference>
<sequence>MGRRHSSRMCAFAFAAMGTLLSALAACSGRTSQDQRELRIGLYDNPPKIHIDGRNRPAGLFVDLIEAVAREEGWQIRYQRCDWEDCMRRLENGGLDLMPDVAWTPDRATRMAFHDVPVTYSWSQAYRLPGTDVQGMTGLEGRRVAILSASIQATELAKVLAGLGVSWTPVYTATYDAAFAAVRDGDADVAVTNNFFGSRISRDYGLTETAVIFNPVSLFFAAPKGRHGDVLARIDHWLRYWQTQEGSVYFSAINRALAPEPMTVVPRWLLPSLVVAGVLIVLLGIFAAVLRWRVRVARAAASGAHARLVHVLETSPVVLALAVERDGELVAEWVSPNATRLFGFGAEEMSAPGFWMGRVYPDDLAPLTPALAHLKEHPALSREYRILDAGGAIRHVREELRVMPGRKDGPLRIIGTWTDLTAMRAQEAELVYLSQHDALTGLPNRTRLQIMLDESLRLGLPHWVLVVDIDRLRRINDTLGHAMGDEALRVAAQRLARLVPEDGMLARISGDEFAIVVPVAGPHPESSVDHVVHAVQGAFAAPLLAHEHMAVLAVSIGAARNPQHGDDAASLLKHAQLAAHEAKRRPHVPYLEFDTSLSEGATRRLVIDSALRVAMARREFTLHYQPQVDLQDGRLLGVEALLRWQHPELGRVPPDEFIPIAEENGLITEIGLWVLREAIRQLRAWDDAGIEVPMVAVNCSVRQLDPDRFPAQVQAILGTARLDPSRLELEITESMLMQDPDRAMSVLNALKALGVRLAVDDFGTGYSNLAYLRQLPMTRLKIDRAFVNGIGQHGNDEQICRTVIALAHSLQLETLAEGVEHAHQAGFLMQAGCLLAQGYLYSPPLPVAALEAWIADGGVRCGRASAAPVGP</sequence>
<dbReference type="Pfam" id="PF00563">
    <property type="entry name" value="EAL"/>
    <property type="match status" value="1"/>
</dbReference>
<dbReference type="InterPro" id="IPR029787">
    <property type="entry name" value="Nucleotide_cyclase"/>
</dbReference>
<evidence type="ECO:0000259" key="5">
    <source>
        <dbReference type="PROSITE" id="PS50112"/>
    </source>
</evidence>
<dbReference type="SMART" id="SM00052">
    <property type="entry name" value="EAL"/>
    <property type="match status" value="1"/>
</dbReference>
<dbReference type="FunFam" id="3.20.20.450:FF:000001">
    <property type="entry name" value="Cyclic di-GMP phosphodiesterase yahA"/>
    <property type="match status" value="1"/>
</dbReference>
<keyword evidence="9" id="KW-1185">Reference proteome</keyword>
<dbReference type="Gene3D" id="3.30.70.270">
    <property type="match status" value="1"/>
</dbReference>
<dbReference type="CDD" id="cd00130">
    <property type="entry name" value="PAS"/>
    <property type="match status" value="1"/>
</dbReference>
<dbReference type="Pfam" id="PF00990">
    <property type="entry name" value="GGDEF"/>
    <property type="match status" value="1"/>
</dbReference>
<dbReference type="InterPro" id="IPR052155">
    <property type="entry name" value="Biofilm_reg_signaling"/>
</dbReference>
<dbReference type="CDD" id="cd01949">
    <property type="entry name" value="GGDEF"/>
    <property type="match status" value="1"/>
</dbReference>
<keyword evidence="3" id="KW-1133">Transmembrane helix</keyword>
<dbReference type="Gene3D" id="3.30.450.20">
    <property type="entry name" value="PAS domain"/>
    <property type="match status" value="1"/>
</dbReference>
<evidence type="ECO:0000256" key="2">
    <source>
        <dbReference type="ARBA" id="ARBA00022636"/>
    </source>
</evidence>
<dbReference type="Proteomes" id="UP000294599">
    <property type="component" value="Unassembled WGS sequence"/>
</dbReference>
<dbReference type="Pfam" id="PF00497">
    <property type="entry name" value="SBP_bac_3"/>
    <property type="match status" value="1"/>
</dbReference>
<gene>
    <name evidence="8" type="ORF">EDC25_101317</name>
</gene>
<dbReference type="CDD" id="cd01948">
    <property type="entry name" value="EAL"/>
    <property type="match status" value="1"/>
</dbReference>
<dbReference type="SMART" id="SM00267">
    <property type="entry name" value="GGDEF"/>
    <property type="match status" value="1"/>
</dbReference>
<dbReference type="InterPro" id="IPR000160">
    <property type="entry name" value="GGDEF_dom"/>
</dbReference>
<keyword evidence="2" id="KW-0973">c-di-GMP</keyword>
<evidence type="ECO:0000259" key="7">
    <source>
        <dbReference type="PROSITE" id="PS50887"/>
    </source>
</evidence>
<dbReference type="SUPFAM" id="SSF141868">
    <property type="entry name" value="EAL domain-like"/>
    <property type="match status" value="1"/>
</dbReference>
<protein>
    <recommendedName>
        <fullName evidence="1">cyclic-guanylate-specific phosphodiesterase</fullName>
        <ecNumber evidence="1">3.1.4.52</ecNumber>
    </recommendedName>
</protein>
<comment type="caution">
    <text evidence="8">The sequence shown here is derived from an EMBL/GenBank/DDBJ whole genome shotgun (WGS) entry which is preliminary data.</text>
</comment>
<dbReference type="InterPro" id="IPR035965">
    <property type="entry name" value="PAS-like_dom_sf"/>
</dbReference>
<dbReference type="PROSITE" id="PS51257">
    <property type="entry name" value="PROKAR_LIPOPROTEIN"/>
    <property type="match status" value="1"/>
</dbReference>
<feature type="domain" description="EAL" evidence="6">
    <location>
        <begin position="604"/>
        <end position="858"/>
    </location>
</feature>
<dbReference type="InterPro" id="IPR001638">
    <property type="entry name" value="Solute-binding_3/MltF_N"/>
</dbReference>
<proteinExistence type="predicted"/>
<dbReference type="SUPFAM" id="SSF55073">
    <property type="entry name" value="Nucleotide cyclase"/>
    <property type="match status" value="1"/>
</dbReference>
<dbReference type="NCBIfam" id="TIGR00254">
    <property type="entry name" value="GGDEF"/>
    <property type="match status" value="1"/>
</dbReference>
<evidence type="ECO:0000313" key="9">
    <source>
        <dbReference type="Proteomes" id="UP000294599"/>
    </source>
</evidence>
<dbReference type="RefSeq" id="WP_123522911.1">
    <property type="nucleotide sequence ID" value="NZ_JBHLWF010000003.1"/>
</dbReference>
<dbReference type="SMART" id="SM00062">
    <property type="entry name" value="PBPb"/>
    <property type="match status" value="1"/>
</dbReference>
<keyword evidence="4" id="KW-0732">Signal</keyword>
<accession>A0A4R3LT34</accession>
<dbReference type="PANTHER" id="PTHR44757">
    <property type="entry name" value="DIGUANYLATE CYCLASE DGCP"/>
    <property type="match status" value="1"/>
</dbReference>
<name>A0A4R3LT34_9GAMM</name>
<dbReference type="EMBL" id="SMAF01000001">
    <property type="protein sequence ID" value="TCT01447.1"/>
    <property type="molecule type" value="Genomic_DNA"/>
</dbReference>
<organism evidence="8 9">
    <name type="scientific">Pseudofulvimonas gallinarii</name>
    <dbReference type="NCBI Taxonomy" id="634155"/>
    <lineage>
        <taxon>Bacteria</taxon>
        <taxon>Pseudomonadati</taxon>
        <taxon>Pseudomonadota</taxon>
        <taxon>Gammaproteobacteria</taxon>
        <taxon>Lysobacterales</taxon>
        <taxon>Rhodanobacteraceae</taxon>
        <taxon>Pseudofulvimonas</taxon>
    </lineage>
</organism>
<dbReference type="PANTHER" id="PTHR44757:SF2">
    <property type="entry name" value="BIOFILM ARCHITECTURE MAINTENANCE PROTEIN MBAA"/>
    <property type="match status" value="1"/>
</dbReference>
<feature type="signal peptide" evidence="4">
    <location>
        <begin position="1"/>
        <end position="25"/>
    </location>
</feature>
<evidence type="ECO:0000259" key="6">
    <source>
        <dbReference type="PROSITE" id="PS50883"/>
    </source>
</evidence>
<dbReference type="PROSITE" id="PS50887">
    <property type="entry name" value="GGDEF"/>
    <property type="match status" value="1"/>
</dbReference>
<feature type="chain" id="PRO_5030099358" description="cyclic-guanylate-specific phosphodiesterase" evidence="4">
    <location>
        <begin position="26"/>
        <end position="871"/>
    </location>
</feature>
<dbReference type="GO" id="GO:0071111">
    <property type="term" value="F:cyclic-guanylate-specific phosphodiesterase activity"/>
    <property type="evidence" value="ECO:0007669"/>
    <property type="project" value="UniProtKB-EC"/>
</dbReference>
<evidence type="ECO:0000256" key="4">
    <source>
        <dbReference type="SAM" id="SignalP"/>
    </source>
</evidence>
<evidence type="ECO:0000256" key="1">
    <source>
        <dbReference type="ARBA" id="ARBA00012282"/>
    </source>
</evidence>
<dbReference type="EC" id="3.1.4.52" evidence="1"/>
<dbReference type="InterPro" id="IPR001633">
    <property type="entry name" value="EAL_dom"/>
</dbReference>
<dbReference type="PROSITE" id="PS50112">
    <property type="entry name" value="PAS"/>
    <property type="match status" value="1"/>
</dbReference>
<dbReference type="AlphaFoldDB" id="A0A4R3LT34"/>
<dbReference type="Gene3D" id="3.20.20.450">
    <property type="entry name" value="EAL domain"/>
    <property type="match status" value="1"/>
</dbReference>
<dbReference type="Pfam" id="PF08447">
    <property type="entry name" value="PAS_3"/>
    <property type="match status" value="1"/>
</dbReference>
<dbReference type="SUPFAM" id="SSF55785">
    <property type="entry name" value="PYP-like sensor domain (PAS domain)"/>
    <property type="match status" value="1"/>
</dbReference>
<evidence type="ECO:0000313" key="8">
    <source>
        <dbReference type="EMBL" id="TCT01447.1"/>
    </source>
</evidence>
<dbReference type="InterPro" id="IPR000014">
    <property type="entry name" value="PAS"/>
</dbReference>
<dbReference type="PROSITE" id="PS50883">
    <property type="entry name" value="EAL"/>
    <property type="match status" value="1"/>
</dbReference>
<dbReference type="SUPFAM" id="SSF53850">
    <property type="entry name" value="Periplasmic binding protein-like II"/>
    <property type="match status" value="1"/>
</dbReference>
<dbReference type="InterPro" id="IPR035919">
    <property type="entry name" value="EAL_sf"/>
</dbReference>
<reference evidence="8 9" key="1">
    <citation type="submission" date="2019-03" db="EMBL/GenBank/DDBJ databases">
        <title>Genomic Encyclopedia of Type Strains, Phase IV (KMG-IV): sequencing the most valuable type-strain genomes for metagenomic binning, comparative biology and taxonomic classification.</title>
        <authorList>
            <person name="Goeker M."/>
        </authorList>
    </citation>
    <scope>NUCLEOTIDE SEQUENCE [LARGE SCALE GENOMIC DNA]</scope>
    <source>
        <strain evidence="8 9">DSM 21944</strain>
    </source>
</reference>
<dbReference type="InterPro" id="IPR043128">
    <property type="entry name" value="Rev_trsase/Diguanyl_cyclase"/>
</dbReference>
<feature type="domain" description="GGDEF" evidence="7">
    <location>
        <begin position="460"/>
        <end position="595"/>
    </location>
</feature>
<dbReference type="Gene3D" id="3.40.190.10">
    <property type="entry name" value="Periplasmic binding protein-like II"/>
    <property type="match status" value="2"/>
</dbReference>
<keyword evidence="3" id="KW-0472">Membrane</keyword>
<keyword evidence="3" id="KW-0812">Transmembrane</keyword>